<evidence type="ECO:0000256" key="1">
    <source>
        <dbReference type="ARBA" id="ARBA00007169"/>
    </source>
</evidence>
<name>A0ABQ2LJZ4_9ACTN</name>
<dbReference type="PANTHER" id="PTHR11487">
    <property type="entry name" value="THIOESTERASE"/>
    <property type="match status" value="1"/>
</dbReference>
<evidence type="ECO:0000256" key="2">
    <source>
        <dbReference type="ARBA" id="ARBA00022801"/>
    </source>
</evidence>
<dbReference type="Gene3D" id="3.40.50.1820">
    <property type="entry name" value="alpha/beta hydrolase"/>
    <property type="match status" value="1"/>
</dbReference>
<feature type="domain" description="Thioesterase TesA-like" evidence="3">
    <location>
        <begin position="23"/>
        <end position="244"/>
    </location>
</feature>
<dbReference type="RefSeq" id="WP_164318047.1">
    <property type="nucleotide sequence ID" value="NZ_BMNG01000002.1"/>
</dbReference>
<organism evidence="4 5">
    <name type="scientific">Streptomyces lasiicapitis</name>
    <dbReference type="NCBI Taxonomy" id="1923961"/>
    <lineage>
        <taxon>Bacteria</taxon>
        <taxon>Bacillati</taxon>
        <taxon>Actinomycetota</taxon>
        <taxon>Actinomycetes</taxon>
        <taxon>Kitasatosporales</taxon>
        <taxon>Streptomycetaceae</taxon>
        <taxon>Streptomyces</taxon>
    </lineage>
</organism>
<dbReference type="SUPFAM" id="SSF53474">
    <property type="entry name" value="alpha/beta-Hydrolases"/>
    <property type="match status" value="1"/>
</dbReference>
<protein>
    <submittedName>
        <fullName evidence="4">Thioesterase</fullName>
    </submittedName>
</protein>
<evidence type="ECO:0000313" key="5">
    <source>
        <dbReference type="Proteomes" id="UP000656881"/>
    </source>
</evidence>
<sequence length="246" mass="26917">MTTAADLWLRSYHPTPDAAARLVCFPHAGGSASFYFPVSAALSQVADVVAVQYPGRQDRHTEKGIETIAEMADRIADVLRPDTSLPLTFFGHSMGAVLAFEVARRLERTGRAPAHVFASGRRAPSSHRPENVHQRDDDGVIAEMRKLSGTDPRILGDDEVLRMVLPAIRSDYTAIENYRAEPGAQIGSPITVLVGDDDPRTTLDEARAWEPHTLGTFDMKVFPGGHFYLTDNAPDVIAILKAHFTS</sequence>
<comment type="similarity">
    <text evidence="1">Belongs to the thioesterase family.</text>
</comment>
<dbReference type="SMART" id="SM00824">
    <property type="entry name" value="PKS_TE"/>
    <property type="match status" value="1"/>
</dbReference>
<dbReference type="PANTHER" id="PTHR11487:SF0">
    <property type="entry name" value="S-ACYL FATTY ACID SYNTHASE THIOESTERASE, MEDIUM CHAIN"/>
    <property type="match status" value="1"/>
</dbReference>
<keyword evidence="5" id="KW-1185">Reference proteome</keyword>
<dbReference type="Pfam" id="PF00975">
    <property type="entry name" value="Thioesterase"/>
    <property type="match status" value="1"/>
</dbReference>
<dbReference type="InterPro" id="IPR012223">
    <property type="entry name" value="TEII"/>
</dbReference>
<dbReference type="InterPro" id="IPR029058">
    <property type="entry name" value="AB_hydrolase_fold"/>
</dbReference>
<comment type="caution">
    <text evidence="4">The sequence shown here is derived from an EMBL/GenBank/DDBJ whole genome shotgun (WGS) entry which is preliminary data.</text>
</comment>
<dbReference type="Proteomes" id="UP000656881">
    <property type="component" value="Unassembled WGS sequence"/>
</dbReference>
<evidence type="ECO:0000313" key="4">
    <source>
        <dbReference type="EMBL" id="GGO37852.1"/>
    </source>
</evidence>
<dbReference type="InterPro" id="IPR020802">
    <property type="entry name" value="TesA-like"/>
</dbReference>
<dbReference type="EMBL" id="BMNG01000002">
    <property type="protein sequence ID" value="GGO37852.1"/>
    <property type="molecule type" value="Genomic_DNA"/>
</dbReference>
<evidence type="ECO:0000259" key="3">
    <source>
        <dbReference type="SMART" id="SM00824"/>
    </source>
</evidence>
<dbReference type="InterPro" id="IPR001031">
    <property type="entry name" value="Thioesterase"/>
</dbReference>
<proteinExistence type="inferred from homology"/>
<gene>
    <name evidence="4" type="ORF">GCM10012286_11960</name>
</gene>
<reference evidence="5" key="1">
    <citation type="journal article" date="2019" name="Int. J. Syst. Evol. Microbiol.">
        <title>The Global Catalogue of Microorganisms (GCM) 10K type strain sequencing project: providing services to taxonomists for standard genome sequencing and annotation.</title>
        <authorList>
            <consortium name="The Broad Institute Genomics Platform"/>
            <consortium name="The Broad Institute Genome Sequencing Center for Infectious Disease"/>
            <person name="Wu L."/>
            <person name="Ma J."/>
        </authorList>
    </citation>
    <scope>NUCLEOTIDE SEQUENCE [LARGE SCALE GENOMIC DNA]</scope>
    <source>
        <strain evidence="5">CGMCC 4.7349</strain>
    </source>
</reference>
<accession>A0ABQ2LJZ4</accession>
<keyword evidence="2" id="KW-0378">Hydrolase</keyword>